<accession>A0AAD3CM24</accession>
<proteinExistence type="predicted"/>
<keyword evidence="1" id="KW-0472">Membrane</keyword>
<evidence type="ECO:0000313" key="4">
    <source>
        <dbReference type="Proteomes" id="UP001054902"/>
    </source>
</evidence>
<sequence length="136" mass="14406">MAKLTFFILSAILAVSAAFAPMPHAAVSTKTTSMPSSHSFALNMASEDMTWEGEYPPSKVLGPIMSKMPSGLLGLISVVCAAACAYSIAQSGALQQEPGAFENGSWVKWYYVLGSFGGPLAWGTHVASWIQRKNGM</sequence>
<protein>
    <submittedName>
        <fullName evidence="3">Uncharacterized protein</fullName>
    </submittedName>
</protein>
<evidence type="ECO:0000256" key="1">
    <source>
        <dbReference type="SAM" id="Phobius"/>
    </source>
</evidence>
<name>A0AAD3CM24_9STRA</name>
<feature type="transmembrane region" description="Helical" evidence="1">
    <location>
        <begin position="109"/>
        <end position="130"/>
    </location>
</feature>
<dbReference type="EMBL" id="BLLK01000027">
    <property type="protein sequence ID" value="GFH48159.1"/>
    <property type="molecule type" value="Genomic_DNA"/>
</dbReference>
<organism evidence="3 4">
    <name type="scientific">Chaetoceros tenuissimus</name>
    <dbReference type="NCBI Taxonomy" id="426638"/>
    <lineage>
        <taxon>Eukaryota</taxon>
        <taxon>Sar</taxon>
        <taxon>Stramenopiles</taxon>
        <taxon>Ochrophyta</taxon>
        <taxon>Bacillariophyta</taxon>
        <taxon>Coscinodiscophyceae</taxon>
        <taxon>Chaetocerotophycidae</taxon>
        <taxon>Chaetocerotales</taxon>
        <taxon>Chaetocerotaceae</taxon>
        <taxon>Chaetoceros</taxon>
    </lineage>
</organism>
<reference evidence="3 4" key="1">
    <citation type="journal article" date="2021" name="Sci. Rep.">
        <title>The genome of the diatom Chaetoceros tenuissimus carries an ancient integrated fragment of an extant virus.</title>
        <authorList>
            <person name="Hongo Y."/>
            <person name="Kimura K."/>
            <person name="Takaki Y."/>
            <person name="Yoshida Y."/>
            <person name="Baba S."/>
            <person name="Kobayashi G."/>
            <person name="Nagasaki K."/>
            <person name="Hano T."/>
            <person name="Tomaru Y."/>
        </authorList>
    </citation>
    <scope>NUCLEOTIDE SEQUENCE [LARGE SCALE GENOMIC DNA]</scope>
    <source>
        <strain evidence="3 4">NIES-3715</strain>
    </source>
</reference>
<feature type="chain" id="PRO_5042099263" evidence="2">
    <location>
        <begin position="19"/>
        <end position="136"/>
    </location>
</feature>
<evidence type="ECO:0000256" key="2">
    <source>
        <dbReference type="SAM" id="SignalP"/>
    </source>
</evidence>
<evidence type="ECO:0000313" key="3">
    <source>
        <dbReference type="EMBL" id="GFH48159.1"/>
    </source>
</evidence>
<keyword evidence="1" id="KW-0812">Transmembrane</keyword>
<dbReference type="AlphaFoldDB" id="A0AAD3CM24"/>
<keyword evidence="4" id="KW-1185">Reference proteome</keyword>
<keyword evidence="2" id="KW-0732">Signal</keyword>
<gene>
    <name evidence="3" type="ORF">CTEN210_04635</name>
</gene>
<keyword evidence="1" id="KW-1133">Transmembrane helix</keyword>
<comment type="caution">
    <text evidence="3">The sequence shown here is derived from an EMBL/GenBank/DDBJ whole genome shotgun (WGS) entry which is preliminary data.</text>
</comment>
<feature type="transmembrane region" description="Helical" evidence="1">
    <location>
        <begin position="71"/>
        <end position="89"/>
    </location>
</feature>
<feature type="signal peptide" evidence="2">
    <location>
        <begin position="1"/>
        <end position="18"/>
    </location>
</feature>
<dbReference type="Proteomes" id="UP001054902">
    <property type="component" value="Unassembled WGS sequence"/>
</dbReference>